<accession>A0A8S0VFU9</accession>
<evidence type="ECO:0000313" key="8">
    <source>
        <dbReference type="Proteomes" id="UP000594638"/>
    </source>
</evidence>
<dbReference type="Pfam" id="PF04862">
    <property type="entry name" value="DUF642"/>
    <property type="match status" value="1"/>
</dbReference>
<organism evidence="7 8">
    <name type="scientific">Olea europaea subsp. europaea</name>
    <dbReference type="NCBI Taxonomy" id="158383"/>
    <lineage>
        <taxon>Eukaryota</taxon>
        <taxon>Viridiplantae</taxon>
        <taxon>Streptophyta</taxon>
        <taxon>Embryophyta</taxon>
        <taxon>Tracheophyta</taxon>
        <taxon>Spermatophyta</taxon>
        <taxon>Magnoliopsida</taxon>
        <taxon>eudicotyledons</taxon>
        <taxon>Gunneridae</taxon>
        <taxon>Pentapetalae</taxon>
        <taxon>asterids</taxon>
        <taxon>lamiids</taxon>
        <taxon>Lamiales</taxon>
        <taxon>Oleaceae</taxon>
        <taxon>Oleeae</taxon>
        <taxon>Olea</taxon>
    </lineage>
</organism>
<dbReference type="GO" id="GO:0005886">
    <property type="term" value="C:plasma membrane"/>
    <property type="evidence" value="ECO:0007669"/>
    <property type="project" value="TreeGrafter"/>
</dbReference>
<protein>
    <recommendedName>
        <fullName evidence="6">DUF642 domain-containing protein</fullName>
    </recommendedName>
</protein>
<dbReference type="OrthoDB" id="2121543at2759"/>
<dbReference type="Gramene" id="OE9A054460T1">
    <property type="protein sequence ID" value="OE9A054460C1"/>
    <property type="gene ID" value="OE9A054460"/>
</dbReference>
<dbReference type="InterPro" id="IPR006946">
    <property type="entry name" value="DGR2-like_dom"/>
</dbReference>
<dbReference type="EMBL" id="CACTIH010009399">
    <property type="protein sequence ID" value="CAA3030858.1"/>
    <property type="molecule type" value="Genomic_DNA"/>
</dbReference>
<keyword evidence="3" id="KW-0964">Secreted</keyword>
<evidence type="ECO:0000256" key="2">
    <source>
        <dbReference type="ARBA" id="ARBA00004613"/>
    </source>
</evidence>
<name>A0A8S0VFU9_OLEEU</name>
<evidence type="ECO:0000313" key="7">
    <source>
        <dbReference type="EMBL" id="CAA3030858.1"/>
    </source>
</evidence>
<gene>
    <name evidence="7" type="ORF">OLEA9_A054460</name>
</gene>
<feature type="domain" description="DUF642" evidence="6">
    <location>
        <begin position="25"/>
        <end position="131"/>
    </location>
</feature>
<dbReference type="AlphaFoldDB" id="A0A8S0VFU9"/>
<evidence type="ECO:0000256" key="4">
    <source>
        <dbReference type="ARBA" id="ARBA00022729"/>
    </source>
</evidence>
<proteinExistence type="predicted"/>
<dbReference type="InterPro" id="IPR052437">
    <property type="entry name" value="Pectin_Meth_Modulator"/>
</dbReference>
<evidence type="ECO:0000256" key="5">
    <source>
        <dbReference type="ARBA" id="ARBA00023180"/>
    </source>
</evidence>
<keyword evidence="4" id="KW-0732">Signal</keyword>
<evidence type="ECO:0000256" key="3">
    <source>
        <dbReference type="ARBA" id="ARBA00022525"/>
    </source>
</evidence>
<reference evidence="7 8" key="1">
    <citation type="submission" date="2019-12" db="EMBL/GenBank/DDBJ databases">
        <authorList>
            <person name="Alioto T."/>
            <person name="Alioto T."/>
            <person name="Gomez Garrido J."/>
        </authorList>
    </citation>
    <scope>NUCLEOTIDE SEQUENCE [LARGE SCALE GENOMIC DNA]</scope>
</reference>
<dbReference type="PANTHER" id="PTHR31265:SF2">
    <property type="entry name" value="F17A17.37 PROTEIN"/>
    <property type="match status" value="1"/>
</dbReference>
<comment type="subcellular location">
    <subcellularLocation>
        <location evidence="1">Cell envelope</location>
    </subcellularLocation>
    <subcellularLocation>
        <location evidence="2">Secreted</location>
    </subcellularLocation>
</comment>
<dbReference type="Proteomes" id="UP000594638">
    <property type="component" value="Unassembled WGS sequence"/>
</dbReference>
<comment type="caution">
    <text evidence="7">The sequence shown here is derived from an EMBL/GenBank/DDBJ whole genome shotgun (WGS) entry which is preliminary data.</text>
</comment>
<evidence type="ECO:0000259" key="6">
    <source>
        <dbReference type="Pfam" id="PF04862"/>
    </source>
</evidence>
<dbReference type="PANTHER" id="PTHR31265">
    <property type="entry name" value="OS02G0527500 PROTEIN-RELATED"/>
    <property type="match status" value="1"/>
</dbReference>
<keyword evidence="5" id="KW-0325">Glycoprotein</keyword>
<keyword evidence="8" id="KW-1185">Reference proteome</keyword>
<dbReference type="GO" id="GO:0005576">
    <property type="term" value="C:extracellular region"/>
    <property type="evidence" value="ECO:0007669"/>
    <property type="project" value="UniProtKB-SubCell"/>
</dbReference>
<sequence length="135" mass="15368">ENSKKAALEAKLKQIEIAVVLRRITWAIKAARASKFTQVIRTVPHKVYNVAFTVGEAKNNCHRSTMVKAFAAKGTVKTPFKSEGTRNFKTFNFQFKAILYRTRLTFFSSFYHTRTNNYGTHFGPVLDEVMVFPAA</sequence>
<feature type="non-terminal residue" evidence="7">
    <location>
        <position position="135"/>
    </location>
</feature>
<evidence type="ECO:0000256" key="1">
    <source>
        <dbReference type="ARBA" id="ARBA00004196"/>
    </source>
</evidence>